<comment type="caution">
    <text evidence="1">The sequence shown here is derived from an EMBL/GenBank/DDBJ whole genome shotgun (WGS) entry which is preliminary data.</text>
</comment>
<protein>
    <submittedName>
        <fullName evidence="1">Uncharacterized protein</fullName>
    </submittedName>
</protein>
<evidence type="ECO:0000313" key="1">
    <source>
        <dbReference type="EMBL" id="RBL90712.1"/>
    </source>
</evidence>
<dbReference type="EMBL" id="QFFJ01000002">
    <property type="protein sequence ID" value="RBL90712.1"/>
    <property type="molecule type" value="Genomic_DNA"/>
</dbReference>
<name>A0A365XWG9_9BACT</name>
<proteinExistence type="predicted"/>
<reference evidence="1 2" key="1">
    <citation type="submission" date="2018-05" db="EMBL/GenBank/DDBJ databases">
        <title>Chitinophaga sp. K3CV102501T nov., isolated from isolated from a monsoon evergreen broad-leaved forest soil.</title>
        <authorList>
            <person name="Lv Y."/>
        </authorList>
    </citation>
    <scope>NUCLEOTIDE SEQUENCE [LARGE SCALE GENOMIC DNA]</scope>
    <source>
        <strain evidence="1 2">GDMCC 1.1325</strain>
    </source>
</reference>
<gene>
    <name evidence="1" type="ORF">DF182_30165</name>
</gene>
<organism evidence="1 2">
    <name type="scientific">Chitinophaga flava</name>
    <dbReference type="NCBI Taxonomy" id="2259036"/>
    <lineage>
        <taxon>Bacteria</taxon>
        <taxon>Pseudomonadati</taxon>
        <taxon>Bacteroidota</taxon>
        <taxon>Chitinophagia</taxon>
        <taxon>Chitinophagales</taxon>
        <taxon>Chitinophagaceae</taxon>
        <taxon>Chitinophaga</taxon>
    </lineage>
</organism>
<dbReference type="Proteomes" id="UP000253410">
    <property type="component" value="Unassembled WGS sequence"/>
</dbReference>
<dbReference type="AlphaFoldDB" id="A0A365XWG9"/>
<keyword evidence="2" id="KW-1185">Reference proteome</keyword>
<sequence>MDNSSGLQFAGNSLPEFIHRVTSESFKSVLKFHTQPLEATFEGFKRTGLVMQAYVRQQKETFSQNSIPLQQRSPRYIHQGASLL</sequence>
<evidence type="ECO:0000313" key="2">
    <source>
        <dbReference type="Proteomes" id="UP000253410"/>
    </source>
</evidence>
<accession>A0A365XWG9</accession>